<evidence type="ECO:0000313" key="7">
    <source>
        <dbReference type="EMBL" id="PIU68375.1"/>
    </source>
</evidence>
<dbReference type="GO" id="GO:0030170">
    <property type="term" value="F:pyridoxal phosphate binding"/>
    <property type="evidence" value="ECO:0007669"/>
    <property type="project" value="TreeGrafter"/>
</dbReference>
<comment type="caution">
    <text evidence="7">The sequence shown here is derived from an EMBL/GenBank/DDBJ whole genome shotgun (WGS) entry which is preliminary data.</text>
</comment>
<dbReference type="SMART" id="SM01005">
    <property type="entry name" value="Ala_racemase_C"/>
    <property type="match status" value="1"/>
</dbReference>
<dbReference type="GO" id="GO:0008784">
    <property type="term" value="F:alanine racemase activity"/>
    <property type="evidence" value="ECO:0007669"/>
    <property type="project" value="InterPro"/>
</dbReference>
<evidence type="ECO:0000256" key="2">
    <source>
        <dbReference type="ARBA" id="ARBA00022898"/>
    </source>
</evidence>
<dbReference type="PRINTS" id="PR00992">
    <property type="entry name" value="ALARACEMASE"/>
</dbReference>
<organism evidence="7 8">
    <name type="scientific">candidate division WWE3 bacterium CG06_land_8_20_14_3_00_42_16</name>
    <dbReference type="NCBI Taxonomy" id="1975083"/>
    <lineage>
        <taxon>Bacteria</taxon>
        <taxon>Katanobacteria</taxon>
    </lineage>
</organism>
<evidence type="ECO:0000256" key="5">
    <source>
        <dbReference type="PIRSR" id="PIRSR600821-52"/>
    </source>
</evidence>
<dbReference type="InterPro" id="IPR009006">
    <property type="entry name" value="Ala_racemase/Decarboxylase_C"/>
</dbReference>
<gene>
    <name evidence="7" type="primary">alr</name>
    <name evidence="7" type="ORF">COS81_04125</name>
</gene>
<dbReference type="Gene3D" id="2.40.37.10">
    <property type="entry name" value="Lyase, Ornithine Decarboxylase, Chain A, domain 1"/>
    <property type="match status" value="1"/>
</dbReference>
<feature type="domain" description="Alanine racemase C-terminal" evidence="6">
    <location>
        <begin position="239"/>
        <end position="367"/>
    </location>
</feature>
<comment type="cofactor">
    <cofactor evidence="1 4">
        <name>pyridoxal 5'-phosphate</name>
        <dbReference type="ChEBI" id="CHEBI:597326"/>
    </cofactor>
</comment>
<keyword evidence="2 4" id="KW-0663">Pyridoxal phosphate</keyword>
<name>A0A2M7ALY1_UNCKA</name>
<dbReference type="SUPFAM" id="SSF51419">
    <property type="entry name" value="PLP-binding barrel"/>
    <property type="match status" value="1"/>
</dbReference>
<dbReference type="CDD" id="cd00430">
    <property type="entry name" value="PLPDE_III_AR"/>
    <property type="match status" value="1"/>
</dbReference>
<dbReference type="GO" id="GO:0006522">
    <property type="term" value="P:alanine metabolic process"/>
    <property type="evidence" value="ECO:0007669"/>
    <property type="project" value="InterPro"/>
</dbReference>
<accession>A0A2M7ALY1</accession>
<evidence type="ECO:0000256" key="3">
    <source>
        <dbReference type="ARBA" id="ARBA00023235"/>
    </source>
</evidence>
<dbReference type="Proteomes" id="UP000229916">
    <property type="component" value="Unassembled WGS sequence"/>
</dbReference>
<feature type="binding site" evidence="5">
    <location>
        <position position="308"/>
    </location>
    <ligand>
        <name>substrate</name>
    </ligand>
</feature>
<dbReference type="PANTHER" id="PTHR30511:SF0">
    <property type="entry name" value="ALANINE RACEMASE, CATABOLIC-RELATED"/>
    <property type="match status" value="1"/>
</dbReference>
<sequence>MENLNYLEIDTNKIRRNLSSIRKTVNNTAIMAMVKDNAYGLGLIPIARVLAQSGVNFFGVATIQEALSLRQAGIAGTIVIMCGWSPTIIETAINNGITLAVFTQANFQKIDEISQKIGKKASVWIKVDTGLGRLGLPYLKTLSLVVKIASGKDIKITGLYSTLTEDPAYDRIQLRRLKKIITLIEAQNIAIPIKSLVSSASILSLPEGYFNLVRAGIMLYGIYPSDNFVLKQKIPLQLSFSWKTKILQTKRVKKGAALLYRRALKINGDATIAVLPVGYTDGLDPKIVNGGKALVGGQKYPFVGLVTMNNSFLKLGRDSPVKENDEVVLIGTQKNQEITIRDICQKTGRSQYQLLGMIPEKVERRYLA</sequence>
<feature type="modified residue" description="N6-(pyridoxal phosphate)lysine" evidence="4">
    <location>
        <position position="35"/>
    </location>
</feature>
<feature type="binding site" evidence="5">
    <location>
        <position position="133"/>
    </location>
    <ligand>
        <name>substrate</name>
    </ligand>
</feature>
<dbReference type="InterPro" id="IPR011079">
    <property type="entry name" value="Ala_racemase_C"/>
</dbReference>
<keyword evidence="3" id="KW-0413">Isomerase</keyword>
<dbReference type="Pfam" id="PF00842">
    <property type="entry name" value="Ala_racemase_C"/>
    <property type="match status" value="1"/>
</dbReference>
<dbReference type="AlphaFoldDB" id="A0A2M7ALY1"/>
<dbReference type="InterPro" id="IPR029066">
    <property type="entry name" value="PLP-binding_barrel"/>
</dbReference>
<evidence type="ECO:0000259" key="6">
    <source>
        <dbReference type="SMART" id="SM01005"/>
    </source>
</evidence>
<proteinExistence type="predicted"/>
<dbReference type="Pfam" id="PF01168">
    <property type="entry name" value="Ala_racemase_N"/>
    <property type="match status" value="1"/>
</dbReference>
<dbReference type="EMBL" id="PEWD01000079">
    <property type="protein sequence ID" value="PIU68375.1"/>
    <property type="molecule type" value="Genomic_DNA"/>
</dbReference>
<evidence type="ECO:0000256" key="1">
    <source>
        <dbReference type="ARBA" id="ARBA00001933"/>
    </source>
</evidence>
<protein>
    <submittedName>
        <fullName evidence="7">Alanine racemase</fullName>
    </submittedName>
</protein>
<dbReference type="InterPro" id="IPR000821">
    <property type="entry name" value="Ala_racemase"/>
</dbReference>
<dbReference type="Gene3D" id="3.20.20.10">
    <property type="entry name" value="Alanine racemase"/>
    <property type="match status" value="1"/>
</dbReference>
<dbReference type="SUPFAM" id="SSF50621">
    <property type="entry name" value="Alanine racemase C-terminal domain-like"/>
    <property type="match status" value="1"/>
</dbReference>
<evidence type="ECO:0000313" key="8">
    <source>
        <dbReference type="Proteomes" id="UP000229916"/>
    </source>
</evidence>
<dbReference type="PANTHER" id="PTHR30511">
    <property type="entry name" value="ALANINE RACEMASE"/>
    <property type="match status" value="1"/>
</dbReference>
<dbReference type="InterPro" id="IPR001608">
    <property type="entry name" value="Ala_racemase_N"/>
</dbReference>
<dbReference type="GO" id="GO:0005829">
    <property type="term" value="C:cytosol"/>
    <property type="evidence" value="ECO:0007669"/>
    <property type="project" value="TreeGrafter"/>
</dbReference>
<evidence type="ECO:0000256" key="4">
    <source>
        <dbReference type="PIRSR" id="PIRSR600821-50"/>
    </source>
</evidence>
<dbReference type="NCBIfam" id="TIGR00492">
    <property type="entry name" value="alr"/>
    <property type="match status" value="1"/>
</dbReference>
<reference evidence="8" key="1">
    <citation type="submission" date="2017-09" db="EMBL/GenBank/DDBJ databases">
        <title>Depth-based differentiation of microbial function through sediment-hosted aquifers and enrichment of novel symbionts in the deep terrestrial subsurface.</title>
        <authorList>
            <person name="Probst A.J."/>
            <person name="Ladd B."/>
            <person name="Jarett J.K."/>
            <person name="Geller-Mcgrath D.E."/>
            <person name="Sieber C.M.K."/>
            <person name="Emerson J.B."/>
            <person name="Anantharaman K."/>
            <person name="Thomas B.C."/>
            <person name="Malmstrom R."/>
            <person name="Stieglmeier M."/>
            <person name="Klingl A."/>
            <person name="Woyke T."/>
            <person name="Ryan C.M."/>
            <person name="Banfield J.F."/>
        </authorList>
    </citation>
    <scope>NUCLEOTIDE SEQUENCE [LARGE SCALE GENOMIC DNA]</scope>
</reference>